<sequence length="73" mass="8062">MMFSAIVIFYTSEDPGCVIGSIKAFPVGVKEKHGVGGTPLLSSIQTLYVLAVIFSKNIERYHIPEQRQVCAYI</sequence>
<proteinExistence type="predicted"/>
<dbReference type="EMBL" id="QDKK01000021">
    <property type="protein sequence ID" value="PWC23627.1"/>
    <property type="molecule type" value="Genomic_DNA"/>
</dbReference>
<reference evidence="1 2" key="1">
    <citation type="submission" date="2018-04" db="EMBL/GenBank/DDBJ databases">
        <title>Brenneria corticis sp.nov.</title>
        <authorList>
            <person name="Li Y."/>
        </authorList>
    </citation>
    <scope>NUCLEOTIDE SEQUENCE [LARGE SCALE GENOMIC DNA]</scope>
    <source>
        <strain evidence="1 2">LMG 2694</strain>
    </source>
</reference>
<comment type="caution">
    <text evidence="1">The sequence shown here is derived from an EMBL/GenBank/DDBJ whole genome shotgun (WGS) entry which is preliminary data.</text>
</comment>
<accession>A0A2U1UPQ6</accession>
<evidence type="ECO:0000313" key="2">
    <source>
        <dbReference type="Proteomes" id="UP000295985"/>
    </source>
</evidence>
<organism evidence="1 2">
    <name type="scientific">Brenneria nigrifluens DSM 30175 = ATCC 13028</name>
    <dbReference type="NCBI Taxonomy" id="1121120"/>
    <lineage>
        <taxon>Bacteria</taxon>
        <taxon>Pseudomonadati</taxon>
        <taxon>Pseudomonadota</taxon>
        <taxon>Gammaproteobacteria</taxon>
        <taxon>Enterobacterales</taxon>
        <taxon>Pectobacteriaceae</taxon>
        <taxon>Brenneria</taxon>
    </lineage>
</organism>
<dbReference type="Proteomes" id="UP000295985">
    <property type="component" value="Unassembled WGS sequence"/>
</dbReference>
<dbReference type="AlphaFoldDB" id="A0A2U1UPQ6"/>
<gene>
    <name evidence="1" type="ORF">DDT54_14190</name>
</gene>
<evidence type="ECO:0000313" key="1">
    <source>
        <dbReference type="EMBL" id="PWC23627.1"/>
    </source>
</evidence>
<name>A0A2U1UPQ6_9GAMM</name>
<protein>
    <submittedName>
        <fullName evidence="1">Uncharacterized protein</fullName>
    </submittedName>
</protein>